<feature type="compositionally biased region" description="Basic and acidic residues" evidence="1">
    <location>
        <begin position="70"/>
        <end position="87"/>
    </location>
</feature>
<feature type="region of interest" description="Disordered" evidence="1">
    <location>
        <begin position="62"/>
        <end position="87"/>
    </location>
</feature>
<evidence type="ECO:0000313" key="2">
    <source>
        <dbReference type="EMBL" id="MFD2183483.1"/>
    </source>
</evidence>
<keyword evidence="3" id="KW-1185">Reference proteome</keyword>
<proteinExistence type="predicted"/>
<comment type="caution">
    <text evidence="2">The sequence shown here is derived from an EMBL/GenBank/DDBJ whole genome shotgun (WGS) entry which is preliminary data.</text>
</comment>
<evidence type="ECO:0000313" key="3">
    <source>
        <dbReference type="Proteomes" id="UP001597314"/>
    </source>
</evidence>
<protein>
    <submittedName>
        <fullName evidence="2">Uncharacterized protein</fullName>
    </submittedName>
</protein>
<dbReference type="EMBL" id="JBHUIW010000017">
    <property type="protein sequence ID" value="MFD2183483.1"/>
    <property type="molecule type" value="Genomic_DNA"/>
</dbReference>
<gene>
    <name evidence="2" type="ORF">ACFSOX_15100</name>
</gene>
<dbReference type="Proteomes" id="UP001597314">
    <property type="component" value="Unassembled WGS sequence"/>
</dbReference>
<accession>A0ABW5AKK7</accession>
<evidence type="ECO:0000256" key="1">
    <source>
        <dbReference type="SAM" id="MobiDB-lite"/>
    </source>
</evidence>
<sequence>MNLTPAGISDSVGALMIPAVIRARWPGIAHLCTDSDGDRARLMDKAEQLDVVIEMIRRIDGQRRPPRRLASHDRPIPRRLDGGEMSR</sequence>
<dbReference type="RefSeq" id="WP_378478638.1">
    <property type="nucleotide sequence ID" value="NZ_JBHUIW010000017.1"/>
</dbReference>
<name>A0ABW5AKK7_9BRAD</name>
<organism evidence="2 3">
    <name type="scientific">Rhodoplanes azumiensis</name>
    <dbReference type="NCBI Taxonomy" id="1897628"/>
    <lineage>
        <taxon>Bacteria</taxon>
        <taxon>Pseudomonadati</taxon>
        <taxon>Pseudomonadota</taxon>
        <taxon>Alphaproteobacteria</taxon>
        <taxon>Hyphomicrobiales</taxon>
        <taxon>Nitrobacteraceae</taxon>
        <taxon>Rhodoplanes</taxon>
    </lineage>
</organism>
<reference evidence="3" key="1">
    <citation type="journal article" date="2019" name="Int. J. Syst. Evol. Microbiol.">
        <title>The Global Catalogue of Microorganisms (GCM) 10K type strain sequencing project: providing services to taxonomists for standard genome sequencing and annotation.</title>
        <authorList>
            <consortium name="The Broad Institute Genomics Platform"/>
            <consortium name="The Broad Institute Genome Sequencing Center for Infectious Disease"/>
            <person name="Wu L."/>
            <person name="Ma J."/>
        </authorList>
    </citation>
    <scope>NUCLEOTIDE SEQUENCE [LARGE SCALE GENOMIC DNA]</scope>
    <source>
        <strain evidence="3">CGMCC 1.6774</strain>
    </source>
</reference>